<name>X1EYZ4_9ZZZZ</name>
<dbReference type="PANTHER" id="PTHR41695">
    <property type="entry name" value="1,4-ALPHA-GLUCAN BRANCHING ENZYME RV3031-RELATED"/>
    <property type="match status" value="1"/>
</dbReference>
<feature type="non-terminal residue" evidence="2">
    <location>
        <position position="1"/>
    </location>
</feature>
<dbReference type="GO" id="GO:0005576">
    <property type="term" value="C:extracellular region"/>
    <property type="evidence" value="ECO:0007669"/>
    <property type="project" value="TreeGrafter"/>
</dbReference>
<sequence length="287" mass="32741">VFKTPYRPYFVGHRFEDHPPVTALIRDPETSLKVWSRSHGYPGDANYLEFHKKHVPGDLRYWAVTDASGDLASKHLYYPEEAARCTEQQAGNFLWTVKATLQGAAGDGPDPVLLSPFDAELFGHWWHEGPWWLEKALRWMNLDPDINVTTPHKYLAGNPPHEAITLPEGSWGAGGGHWVWSNQDTDWTWRRIYDAELDMRQLVIEHGRGHDEAAAAVIQQAARELLLLQASDWQFLISTKSAPDYAAARLNAHYSDFKKCAELARRYCRGERVEQSAWDEFGSICAR</sequence>
<dbReference type="InterPro" id="IPR037090">
    <property type="entry name" value="57_glycoside_trans_central"/>
</dbReference>
<dbReference type="GO" id="GO:0003844">
    <property type="term" value="F:1,4-alpha-glucan branching enzyme activity"/>
    <property type="evidence" value="ECO:0007669"/>
    <property type="project" value="InterPro"/>
</dbReference>
<dbReference type="InterPro" id="IPR028995">
    <property type="entry name" value="Glyco_hydro_57/38_cen_sf"/>
</dbReference>
<dbReference type="InterPro" id="IPR015293">
    <property type="entry name" value="BE_C"/>
</dbReference>
<protein>
    <recommendedName>
        <fullName evidence="1">1,4-alpha-glucan branching enzyme C-terminal domain-containing protein</fullName>
    </recommendedName>
</protein>
<gene>
    <name evidence="2" type="ORF">S03H2_07720</name>
</gene>
<reference evidence="2" key="1">
    <citation type="journal article" date="2014" name="Front. Microbiol.">
        <title>High frequency of phylogenetically diverse reductive dehalogenase-homologous genes in deep subseafloor sedimentary metagenomes.</title>
        <authorList>
            <person name="Kawai M."/>
            <person name="Futagami T."/>
            <person name="Toyoda A."/>
            <person name="Takaki Y."/>
            <person name="Nishi S."/>
            <person name="Hori S."/>
            <person name="Arai W."/>
            <person name="Tsubouchi T."/>
            <person name="Morono Y."/>
            <person name="Uchiyama I."/>
            <person name="Ito T."/>
            <person name="Fujiyama A."/>
            <person name="Inagaki F."/>
            <person name="Takami H."/>
        </authorList>
    </citation>
    <scope>NUCLEOTIDE SEQUENCE</scope>
    <source>
        <strain evidence="2">Expedition CK06-06</strain>
    </source>
</reference>
<dbReference type="Gene3D" id="1.20.1430.10">
    <property type="entry name" value="Families 57/38 glycoside transferase, middle domain"/>
    <property type="match status" value="1"/>
</dbReference>
<feature type="domain" description="1,4-alpha-glucan branching enzyme C-terminal" evidence="1">
    <location>
        <begin position="192"/>
        <end position="265"/>
    </location>
</feature>
<dbReference type="InterPro" id="IPR040042">
    <property type="entry name" value="Branching_enz_MT3115-like"/>
</dbReference>
<dbReference type="AlphaFoldDB" id="X1EYZ4"/>
<organism evidence="2">
    <name type="scientific">marine sediment metagenome</name>
    <dbReference type="NCBI Taxonomy" id="412755"/>
    <lineage>
        <taxon>unclassified sequences</taxon>
        <taxon>metagenomes</taxon>
        <taxon>ecological metagenomes</taxon>
    </lineage>
</organism>
<evidence type="ECO:0000259" key="1">
    <source>
        <dbReference type="Pfam" id="PF09210"/>
    </source>
</evidence>
<dbReference type="SUPFAM" id="SSF88713">
    <property type="entry name" value="Glycoside hydrolase/deacetylase"/>
    <property type="match status" value="1"/>
</dbReference>
<dbReference type="Gene3D" id="3.20.110.10">
    <property type="entry name" value="Glycoside hydrolase 38, N terminal domain"/>
    <property type="match status" value="1"/>
</dbReference>
<dbReference type="InterPro" id="IPR011330">
    <property type="entry name" value="Glyco_hydro/deAcase_b/a-brl"/>
</dbReference>
<accession>X1EYZ4</accession>
<dbReference type="InterPro" id="IPR027291">
    <property type="entry name" value="Glyco_hydro_38_N_sf"/>
</dbReference>
<dbReference type="SUPFAM" id="SSF88688">
    <property type="entry name" value="Families 57/38 glycoside transferase middle domain"/>
    <property type="match status" value="1"/>
</dbReference>
<dbReference type="GO" id="GO:0030979">
    <property type="term" value="P:alpha-glucan biosynthetic process"/>
    <property type="evidence" value="ECO:0007669"/>
    <property type="project" value="InterPro"/>
</dbReference>
<dbReference type="PANTHER" id="PTHR41695:SF1">
    <property type="entry name" value="1,4-ALPHA-GLUCAN BRANCHING ENZYME TK1436"/>
    <property type="match status" value="1"/>
</dbReference>
<comment type="caution">
    <text evidence="2">The sequence shown here is derived from an EMBL/GenBank/DDBJ whole genome shotgun (WGS) entry which is preliminary data.</text>
</comment>
<dbReference type="Pfam" id="PF09210">
    <property type="entry name" value="BE_C"/>
    <property type="match status" value="1"/>
</dbReference>
<feature type="non-terminal residue" evidence="2">
    <location>
        <position position="287"/>
    </location>
</feature>
<proteinExistence type="predicted"/>
<dbReference type="EMBL" id="BARU01003611">
    <property type="protein sequence ID" value="GAH25530.1"/>
    <property type="molecule type" value="Genomic_DNA"/>
</dbReference>
<evidence type="ECO:0000313" key="2">
    <source>
        <dbReference type="EMBL" id="GAH25530.1"/>
    </source>
</evidence>